<organism evidence="6">
    <name type="scientific">freshwater metagenome</name>
    <dbReference type="NCBI Taxonomy" id="449393"/>
    <lineage>
        <taxon>unclassified sequences</taxon>
        <taxon>metagenomes</taxon>
        <taxon>ecological metagenomes</taxon>
    </lineage>
</organism>
<evidence type="ECO:0000313" key="7">
    <source>
        <dbReference type="EMBL" id="CAB4654928.1"/>
    </source>
</evidence>
<dbReference type="InterPro" id="IPR032781">
    <property type="entry name" value="ABC_tran_Xtn"/>
</dbReference>
<dbReference type="PANTHER" id="PTHR42855">
    <property type="entry name" value="ABC TRANSPORTER ATP-BINDING SUBUNIT"/>
    <property type="match status" value="1"/>
</dbReference>
<dbReference type="EMBL" id="CAEZVB010000032">
    <property type="protein sequence ID" value="CAB4621255.1"/>
    <property type="molecule type" value="Genomic_DNA"/>
</dbReference>
<dbReference type="PANTHER" id="PTHR42855:SF1">
    <property type="entry name" value="ABC TRANSPORTER DOMAIN-CONTAINING PROTEIN"/>
    <property type="match status" value="1"/>
</dbReference>
<name>A0A6J6IBH9_9ZZZZ</name>
<dbReference type="Pfam" id="PF12848">
    <property type="entry name" value="ABC_tran_Xtn"/>
    <property type="match status" value="1"/>
</dbReference>
<dbReference type="GO" id="GO:0016887">
    <property type="term" value="F:ATP hydrolysis activity"/>
    <property type="evidence" value="ECO:0007669"/>
    <property type="project" value="InterPro"/>
</dbReference>
<dbReference type="PROSITE" id="PS50893">
    <property type="entry name" value="ABC_TRANSPORTER_2"/>
    <property type="match status" value="2"/>
</dbReference>
<evidence type="ECO:0000256" key="2">
    <source>
        <dbReference type="ARBA" id="ARBA00022840"/>
    </source>
</evidence>
<feature type="domain" description="ABC transporter" evidence="5">
    <location>
        <begin position="7"/>
        <end position="225"/>
    </location>
</feature>
<evidence type="ECO:0000256" key="3">
    <source>
        <dbReference type="SAM" id="Coils"/>
    </source>
</evidence>
<dbReference type="CDD" id="cd03221">
    <property type="entry name" value="ABCF_EF-3"/>
    <property type="match status" value="2"/>
</dbReference>
<dbReference type="InterPro" id="IPR051309">
    <property type="entry name" value="ABCF_ATPase"/>
</dbReference>
<feature type="region of interest" description="Disordered" evidence="4">
    <location>
        <begin position="505"/>
        <end position="530"/>
    </location>
</feature>
<dbReference type="EMBL" id="CAEZWR010000011">
    <property type="protein sequence ID" value="CAB4654928.1"/>
    <property type="molecule type" value="Genomic_DNA"/>
</dbReference>
<dbReference type="PROSITE" id="PS00211">
    <property type="entry name" value="ABC_TRANSPORTER_1"/>
    <property type="match status" value="1"/>
</dbReference>
<protein>
    <submittedName>
        <fullName evidence="6">Unannotated protein</fullName>
    </submittedName>
</protein>
<feature type="compositionally biased region" description="Low complexity" evidence="4">
    <location>
        <begin position="507"/>
        <end position="520"/>
    </location>
</feature>
<dbReference type="Gene3D" id="3.40.50.300">
    <property type="entry name" value="P-loop containing nucleotide triphosphate hydrolases"/>
    <property type="match status" value="2"/>
</dbReference>
<keyword evidence="2" id="KW-0067">ATP-binding</keyword>
<dbReference type="AlphaFoldDB" id="A0A6J6IBH9"/>
<dbReference type="InterPro" id="IPR017871">
    <property type="entry name" value="ABC_transporter-like_CS"/>
</dbReference>
<dbReference type="SUPFAM" id="SSF52540">
    <property type="entry name" value="P-loop containing nucleoside triphosphate hydrolases"/>
    <property type="match status" value="2"/>
</dbReference>
<dbReference type="InterPro" id="IPR003439">
    <property type="entry name" value="ABC_transporter-like_ATP-bd"/>
</dbReference>
<evidence type="ECO:0000313" key="6">
    <source>
        <dbReference type="EMBL" id="CAB4621255.1"/>
    </source>
</evidence>
<proteinExistence type="predicted"/>
<keyword evidence="3" id="KW-0175">Coiled coil</keyword>
<evidence type="ECO:0000259" key="5">
    <source>
        <dbReference type="PROSITE" id="PS50893"/>
    </source>
</evidence>
<gene>
    <name evidence="6" type="ORF">UFOPK1908_00809</name>
    <name evidence="7" type="ORF">UFOPK2282_00160</name>
</gene>
<accession>A0A6J6IBH9</accession>
<sequence>MAPKNLVNIEAVSKSFGKRPLLEKVSLGVSAGERIAVVGRNGAGKSTLLKVFTGVESVNSGRVTVGSDVHVEMVSQVDSPDADATVASVVVPGRPIHEWAGDARVRDVLTGLLGGFNDELLNARVASMSGGERRRVQLAKALINDCDLLLLDEPTNHLDVDVISWLVDHLKSRPKLAIVVVTHDRWFLDALCDRTWEVVLGNVEEYDGGYSAFVLAKAERDRQASSSESRRQNLLRKELAWLRRGAPARTSKPKFRIDAANELIQNEPPPRDTTELLAFAGARLGKSVFELQDASMDIAGRRLLDRVNLNFGPGDRIGLLGANGAGKTSLIRLLLGELPPAEGKLITGVTVKPAYLSQHLEELDPHWRVLEAVEKVASRVELGKGRELSASQLCERLGFNADGQWTPVGDLSGGERRRLQLTRLLMGGPNVLVLDEPTNDFDVETLTALEDLLDSFAGTLIVISHDRYFLERVCDDNYALFGDGTVTHLTGGIDEFIERRRSMRGHTVASSRTSTSASVAPKSQAPGLSAGERRIIEKDLARIERTLGKLEEEEATIHGKMAESATDHEHLAEMNRRLQEIGRKRNELDAQWLVVAESLS</sequence>
<evidence type="ECO:0000256" key="4">
    <source>
        <dbReference type="SAM" id="MobiDB-lite"/>
    </source>
</evidence>
<dbReference type="InterPro" id="IPR003593">
    <property type="entry name" value="AAA+_ATPase"/>
</dbReference>
<evidence type="ECO:0000256" key="1">
    <source>
        <dbReference type="ARBA" id="ARBA00022741"/>
    </source>
</evidence>
<dbReference type="SMART" id="SM00382">
    <property type="entry name" value="AAA"/>
    <property type="match status" value="2"/>
</dbReference>
<keyword evidence="1" id="KW-0547">Nucleotide-binding</keyword>
<dbReference type="GO" id="GO:0005524">
    <property type="term" value="F:ATP binding"/>
    <property type="evidence" value="ECO:0007669"/>
    <property type="project" value="UniProtKB-KW"/>
</dbReference>
<dbReference type="Pfam" id="PF00005">
    <property type="entry name" value="ABC_tran"/>
    <property type="match status" value="2"/>
</dbReference>
<feature type="domain" description="ABC transporter" evidence="5">
    <location>
        <begin position="289"/>
        <end position="509"/>
    </location>
</feature>
<reference evidence="6" key="1">
    <citation type="submission" date="2020-05" db="EMBL/GenBank/DDBJ databases">
        <authorList>
            <person name="Chiriac C."/>
            <person name="Salcher M."/>
            <person name="Ghai R."/>
            <person name="Kavagutti S V."/>
        </authorList>
    </citation>
    <scope>NUCLEOTIDE SEQUENCE</scope>
</reference>
<feature type="coiled-coil region" evidence="3">
    <location>
        <begin position="533"/>
        <end position="591"/>
    </location>
</feature>
<dbReference type="InterPro" id="IPR027417">
    <property type="entry name" value="P-loop_NTPase"/>
</dbReference>